<dbReference type="RefSeq" id="WP_114838864.1">
    <property type="nucleotide sequence ID" value="NZ_CP031217.1"/>
</dbReference>
<dbReference type="Proteomes" id="UP000289193">
    <property type="component" value="Unassembled WGS sequence"/>
</dbReference>
<sequence>MKQTEQITKLREELINLKENNQISVNVDDLLDYIDYSNKQIPNEKKDNLLKERLQHQSNISIEMLKSVIQSGQNVMKTALFINAGAAISMLTLISNLIGKNEKIYVNALSTPLLIFVLGVLLSACAYGTTYFTQAFYSNQKITKGNVSNAISIILTITSLSAFTIASYCIYTVLIKI</sequence>
<protein>
    <submittedName>
        <fullName evidence="2">Membrane protein</fullName>
    </submittedName>
</protein>
<dbReference type="KEGG" id="hbv:ABIV_1010"/>
<gene>
    <name evidence="2" type="ORF">ABIV_1010</name>
    <name evidence="3" type="ORF">CRV05_01820</name>
</gene>
<dbReference type="AlphaFoldDB" id="A0AAX2AB30"/>
<dbReference type="EMBL" id="PDKM01000001">
    <property type="protein sequence ID" value="RXK11130.1"/>
    <property type="molecule type" value="Genomic_DNA"/>
</dbReference>
<reference evidence="3 5" key="1">
    <citation type="submission" date="2017-10" db="EMBL/GenBank/DDBJ databases">
        <title>Genomics of the genus Arcobacter.</title>
        <authorList>
            <person name="Perez-Cataluna A."/>
            <person name="Figueras M.J."/>
        </authorList>
    </citation>
    <scope>NUCLEOTIDE SEQUENCE [LARGE SCALE GENOMIC DNA]</scope>
    <source>
        <strain evidence="3 5">CECT 7835</strain>
    </source>
</reference>
<evidence type="ECO:0000313" key="5">
    <source>
        <dbReference type="Proteomes" id="UP000289193"/>
    </source>
</evidence>
<name>A0AAX2AB30_9BACT</name>
<keyword evidence="1" id="KW-1133">Transmembrane helix</keyword>
<feature type="transmembrane region" description="Helical" evidence="1">
    <location>
        <begin position="150"/>
        <end position="174"/>
    </location>
</feature>
<accession>A0AAX2AB30</accession>
<evidence type="ECO:0000256" key="1">
    <source>
        <dbReference type="SAM" id="Phobius"/>
    </source>
</evidence>
<evidence type="ECO:0000313" key="4">
    <source>
        <dbReference type="Proteomes" id="UP000253850"/>
    </source>
</evidence>
<feature type="transmembrane region" description="Helical" evidence="1">
    <location>
        <begin position="80"/>
        <end position="98"/>
    </location>
</feature>
<organism evidence="3 5">
    <name type="scientific">Halarcobacter bivalviorum</name>
    <dbReference type="NCBI Taxonomy" id="663364"/>
    <lineage>
        <taxon>Bacteria</taxon>
        <taxon>Pseudomonadati</taxon>
        <taxon>Campylobacterota</taxon>
        <taxon>Epsilonproteobacteria</taxon>
        <taxon>Campylobacterales</taxon>
        <taxon>Arcobacteraceae</taxon>
        <taxon>Halarcobacter</taxon>
    </lineage>
</organism>
<keyword evidence="1" id="KW-0812">Transmembrane</keyword>
<proteinExistence type="predicted"/>
<reference evidence="2 4" key="2">
    <citation type="submission" date="2018-07" db="EMBL/GenBank/DDBJ databases">
        <title>Complete genome of the Arcobacter bivalviorum type strain LMG 26154.</title>
        <authorList>
            <person name="Miller W.G."/>
            <person name="Yee E."/>
            <person name="Bono J.L."/>
        </authorList>
    </citation>
    <scope>NUCLEOTIDE SEQUENCE [LARGE SCALE GENOMIC DNA]</scope>
    <source>
        <strain evidence="2 4">LMG 26154</strain>
    </source>
</reference>
<feature type="transmembrane region" description="Helical" evidence="1">
    <location>
        <begin position="104"/>
        <end position="129"/>
    </location>
</feature>
<dbReference type="Proteomes" id="UP000253850">
    <property type="component" value="Chromosome"/>
</dbReference>
<keyword evidence="1" id="KW-0472">Membrane</keyword>
<evidence type="ECO:0000313" key="2">
    <source>
        <dbReference type="EMBL" id="AXH12015.1"/>
    </source>
</evidence>
<dbReference type="EMBL" id="CP031217">
    <property type="protein sequence ID" value="AXH12015.1"/>
    <property type="molecule type" value="Genomic_DNA"/>
</dbReference>
<keyword evidence="5" id="KW-1185">Reference proteome</keyword>
<evidence type="ECO:0000313" key="3">
    <source>
        <dbReference type="EMBL" id="RXK11130.1"/>
    </source>
</evidence>